<comment type="caution">
    <text evidence="1">The sequence shown here is derived from an EMBL/GenBank/DDBJ whole genome shotgun (WGS) entry which is preliminary data.</text>
</comment>
<protein>
    <recommendedName>
        <fullName evidence="3">B30.2/SPRY domain-containing protein</fullName>
    </recommendedName>
</protein>
<proteinExistence type="predicted"/>
<dbReference type="Proteomes" id="UP000324800">
    <property type="component" value="Unassembled WGS sequence"/>
</dbReference>
<evidence type="ECO:0000313" key="1">
    <source>
        <dbReference type="EMBL" id="KAA6394119.1"/>
    </source>
</evidence>
<accession>A0A5J4WIE8</accession>
<reference evidence="1 2" key="1">
    <citation type="submission" date="2019-03" db="EMBL/GenBank/DDBJ databases">
        <title>Single cell metagenomics reveals metabolic interactions within the superorganism composed of flagellate Streblomastix strix and complex community of Bacteroidetes bacteria on its surface.</title>
        <authorList>
            <person name="Treitli S.C."/>
            <person name="Kolisko M."/>
            <person name="Husnik F."/>
            <person name="Keeling P."/>
            <person name="Hampl V."/>
        </authorList>
    </citation>
    <scope>NUCLEOTIDE SEQUENCE [LARGE SCALE GENOMIC DNA]</scope>
    <source>
        <strain evidence="1">ST1C</strain>
    </source>
</reference>
<dbReference type="AlphaFoldDB" id="A0A5J4WIE8"/>
<dbReference type="InterPro" id="IPR013320">
    <property type="entry name" value="ConA-like_dom_sf"/>
</dbReference>
<sequence length="189" mass="21228">MSIPHNPIVPSLDDVEYDGEQFTKTNDKDSTILFDPVIKSGIIYFEVLNVGKLRGLGIAEESVHYEREQEPRDAGKEKVVGYRYDGRLHHIGNFIHGNYRITDGHNIGMELNMDSNPRTLTYFLDGSEQNNYATNIPASVRVWANIMFKGSSFAVSKFERLSSPKAKHGSGTVGYQYGTEWSEGGCFIL</sequence>
<evidence type="ECO:0008006" key="3">
    <source>
        <dbReference type="Google" id="ProtNLM"/>
    </source>
</evidence>
<dbReference type="Gene3D" id="2.60.120.920">
    <property type="match status" value="1"/>
</dbReference>
<dbReference type="OrthoDB" id="2306477at2759"/>
<organism evidence="1 2">
    <name type="scientific">Streblomastix strix</name>
    <dbReference type="NCBI Taxonomy" id="222440"/>
    <lineage>
        <taxon>Eukaryota</taxon>
        <taxon>Metamonada</taxon>
        <taxon>Preaxostyla</taxon>
        <taxon>Oxymonadida</taxon>
        <taxon>Streblomastigidae</taxon>
        <taxon>Streblomastix</taxon>
    </lineage>
</organism>
<name>A0A5J4WIE8_9EUKA</name>
<dbReference type="InterPro" id="IPR043136">
    <property type="entry name" value="B30.2/SPRY_sf"/>
</dbReference>
<dbReference type="EMBL" id="SNRW01002035">
    <property type="protein sequence ID" value="KAA6394119.1"/>
    <property type="molecule type" value="Genomic_DNA"/>
</dbReference>
<dbReference type="SUPFAM" id="SSF49899">
    <property type="entry name" value="Concanavalin A-like lectins/glucanases"/>
    <property type="match status" value="1"/>
</dbReference>
<evidence type="ECO:0000313" key="2">
    <source>
        <dbReference type="Proteomes" id="UP000324800"/>
    </source>
</evidence>
<gene>
    <name evidence="1" type="ORF">EZS28_010355</name>
</gene>